<keyword evidence="4" id="KW-0862">Zinc</keyword>
<feature type="compositionally biased region" description="Basic and acidic residues" evidence="6">
    <location>
        <begin position="608"/>
        <end position="628"/>
    </location>
</feature>
<dbReference type="PANTHER" id="PTHR46105">
    <property type="entry name" value="AGAP004733-PA"/>
    <property type="match status" value="1"/>
</dbReference>
<keyword evidence="3 5" id="KW-0863">Zinc-finger</keyword>
<evidence type="ECO:0000256" key="5">
    <source>
        <dbReference type="PROSITE-ProRule" id="PRU00042"/>
    </source>
</evidence>
<dbReference type="InterPro" id="IPR036236">
    <property type="entry name" value="Znf_C2H2_sf"/>
</dbReference>
<dbReference type="Pfam" id="PF00096">
    <property type="entry name" value="zf-C2H2"/>
    <property type="match status" value="2"/>
</dbReference>
<dbReference type="Gene3D" id="3.30.160.60">
    <property type="entry name" value="Classic Zinc Finger"/>
    <property type="match status" value="4"/>
</dbReference>
<evidence type="ECO:0000256" key="3">
    <source>
        <dbReference type="ARBA" id="ARBA00022771"/>
    </source>
</evidence>
<dbReference type="Pfam" id="PF00651">
    <property type="entry name" value="BTB"/>
    <property type="match status" value="1"/>
</dbReference>
<dbReference type="SMART" id="SM00355">
    <property type="entry name" value="ZnF_C2H2"/>
    <property type="match status" value="4"/>
</dbReference>
<evidence type="ECO:0000256" key="2">
    <source>
        <dbReference type="ARBA" id="ARBA00022737"/>
    </source>
</evidence>
<feature type="domain" description="BTB" evidence="7">
    <location>
        <begin position="35"/>
        <end position="107"/>
    </location>
</feature>
<evidence type="ECO:0000256" key="6">
    <source>
        <dbReference type="SAM" id="MobiDB-lite"/>
    </source>
</evidence>
<keyword evidence="10" id="KW-1185">Reference proteome</keyword>
<dbReference type="PROSITE" id="PS50157">
    <property type="entry name" value="ZINC_FINGER_C2H2_2"/>
    <property type="match status" value="4"/>
</dbReference>
<dbReference type="FunFam" id="3.30.160.60:FF:000259">
    <property type="entry name" value="Zinc finger and BTB domain containing 7C"/>
    <property type="match status" value="1"/>
</dbReference>
<dbReference type="Gene3D" id="3.30.710.10">
    <property type="entry name" value="Potassium Channel Kv1.1, Chain A"/>
    <property type="match status" value="1"/>
</dbReference>
<dbReference type="InterPro" id="IPR011333">
    <property type="entry name" value="SKP1/BTB/POZ_sf"/>
</dbReference>
<organism evidence="9 10">
    <name type="scientific">Xyrichtys novacula</name>
    <name type="common">Pearly razorfish</name>
    <name type="synonym">Hemipteronotus novacula</name>
    <dbReference type="NCBI Taxonomy" id="13765"/>
    <lineage>
        <taxon>Eukaryota</taxon>
        <taxon>Metazoa</taxon>
        <taxon>Chordata</taxon>
        <taxon>Craniata</taxon>
        <taxon>Vertebrata</taxon>
        <taxon>Euteleostomi</taxon>
        <taxon>Actinopterygii</taxon>
        <taxon>Neopterygii</taxon>
        <taxon>Teleostei</taxon>
        <taxon>Neoteleostei</taxon>
        <taxon>Acanthomorphata</taxon>
        <taxon>Eupercaria</taxon>
        <taxon>Labriformes</taxon>
        <taxon>Labridae</taxon>
        <taxon>Xyrichtys</taxon>
    </lineage>
</organism>
<dbReference type="GO" id="GO:0000981">
    <property type="term" value="F:DNA-binding transcription factor activity, RNA polymerase II-specific"/>
    <property type="evidence" value="ECO:0007669"/>
    <property type="project" value="TreeGrafter"/>
</dbReference>
<gene>
    <name evidence="9" type="ORF">XNOV1_A029334</name>
</gene>
<protein>
    <submittedName>
        <fullName evidence="9">Zinc finger and BTB domain-containing protein 7C</fullName>
    </submittedName>
</protein>
<feature type="compositionally biased region" description="Basic residues" evidence="6">
    <location>
        <begin position="539"/>
        <end position="551"/>
    </location>
</feature>
<sequence length="679" mass="75942">MVHHREEDLIGIPFPNHSSDVLCSLNEQRRDGLLCDVILIVRDQEYRTHRSVLAACSQYFKKLFTVASNDSGDHHHTAAVYEIDFVAPESLTAILEFAYTSTLTVTASNVKEILNAAQMLEIPCIINVCLEIMDSGGGGSGGGGGGTMEEGEEDEEEEEDAEDDEDEEEEEEDEEDDGVSRKDEQDEEEDNVSERSLQSSESRGERTPQGTGKASPAGTSQFQQKFDLHRETSQMQSPDAIAGKQESMESRALKDFSIESLLQEGLYPRMSTLDRRANFSPLLPGFYPSIWAAEFPAFPKQLLDPSQHQHPHAGSSLQTRLPHTFPTSAPHEASRPLDLAVKRQVIKEEMKEEVPLSLLHGNFLKEFAGSGLSSPVNAGSVPSEGHALAPIKDEADFRSYLSFLSSASQLGTLFPPWQMEEERKMKPKASQQCPICNKVIQGAGKLPRHMRTHTGEKPYMCTICEVRFTRQDKLKIHMRKHTGERPYICLHCNSKFVHNYDLKNHLRIHTGVRPYQCEHCYKSFTRSDHLHRHIKRQSCRISRPRRGRKPAAWRTTPTSNFLCPPAATNNRFEENGLSSAYQGVKSHGLGEMLSLANRGLGFKGGDGASRESKESREDRRAEGKHVAEEETPGAGRQRGVFAFALAGEEVLTHPPFYTPTSDPWTMRLERAPPIPEPAK</sequence>
<feature type="region of interest" description="Disordered" evidence="6">
    <location>
        <begin position="652"/>
        <end position="679"/>
    </location>
</feature>
<dbReference type="PANTHER" id="PTHR46105:SF7">
    <property type="entry name" value="ZINC FINGER AND BTB DOMAIN-CONTAINING PROTEIN 7C"/>
    <property type="match status" value="1"/>
</dbReference>
<feature type="domain" description="C2H2-type" evidence="8">
    <location>
        <begin position="431"/>
        <end position="458"/>
    </location>
</feature>
<dbReference type="GO" id="GO:0008270">
    <property type="term" value="F:zinc ion binding"/>
    <property type="evidence" value="ECO:0007669"/>
    <property type="project" value="UniProtKB-KW"/>
</dbReference>
<dbReference type="GO" id="GO:0000978">
    <property type="term" value="F:RNA polymerase II cis-regulatory region sequence-specific DNA binding"/>
    <property type="evidence" value="ECO:0007669"/>
    <property type="project" value="TreeGrafter"/>
</dbReference>
<name>A0AAV1GDR9_XYRNO</name>
<keyword evidence="1" id="KW-0479">Metal-binding</keyword>
<dbReference type="EMBL" id="OY660876">
    <property type="protein sequence ID" value="CAJ1070688.1"/>
    <property type="molecule type" value="Genomic_DNA"/>
</dbReference>
<dbReference type="FunFam" id="3.30.160.60:FF:001290">
    <property type="entry name" value="Zinc finger 45-like"/>
    <property type="match status" value="1"/>
</dbReference>
<feature type="region of interest" description="Disordered" evidence="6">
    <location>
        <begin position="601"/>
        <end position="640"/>
    </location>
</feature>
<dbReference type="AlphaFoldDB" id="A0AAV1GDR9"/>
<dbReference type="PROSITE" id="PS50097">
    <property type="entry name" value="BTB"/>
    <property type="match status" value="1"/>
</dbReference>
<feature type="region of interest" description="Disordered" evidence="6">
    <location>
        <begin position="137"/>
        <end position="219"/>
    </location>
</feature>
<evidence type="ECO:0000259" key="7">
    <source>
        <dbReference type="PROSITE" id="PS50097"/>
    </source>
</evidence>
<dbReference type="Proteomes" id="UP001178508">
    <property type="component" value="Chromosome 13"/>
</dbReference>
<dbReference type="InterPro" id="IPR050457">
    <property type="entry name" value="ZnFinger_BTB_dom_contain"/>
</dbReference>
<dbReference type="SUPFAM" id="SSF57667">
    <property type="entry name" value="beta-beta-alpha zinc fingers"/>
    <property type="match status" value="2"/>
</dbReference>
<dbReference type="FunFam" id="3.30.160.60:FF:000115">
    <property type="entry name" value="Zinc finger and BTB domain containing 7C"/>
    <property type="match status" value="1"/>
</dbReference>
<evidence type="ECO:0000256" key="4">
    <source>
        <dbReference type="ARBA" id="ARBA00022833"/>
    </source>
</evidence>
<dbReference type="FunFam" id="3.30.160.60:FF:000572">
    <property type="entry name" value="Zinc finger and BTB domain containing 7C"/>
    <property type="match status" value="1"/>
</dbReference>
<feature type="region of interest" description="Disordered" evidence="6">
    <location>
        <begin position="539"/>
        <end position="560"/>
    </location>
</feature>
<feature type="domain" description="C2H2-type" evidence="8">
    <location>
        <begin position="515"/>
        <end position="550"/>
    </location>
</feature>
<dbReference type="InterPro" id="IPR000210">
    <property type="entry name" value="BTB/POZ_dom"/>
</dbReference>
<evidence type="ECO:0000313" key="9">
    <source>
        <dbReference type="EMBL" id="CAJ1070688.1"/>
    </source>
</evidence>
<evidence type="ECO:0000256" key="1">
    <source>
        <dbReference type="ARBA" id="ARBA00022723"/>
    </source>
</evidence>
<dbReference type="PROSITE" id="PS00028">
    <property type="entry name" value="ZINC_FINGER_C2H2_1"/>
    <property type="match status" value="3"/>
</dbReference>
<proteinExistence type="predicted"/>
<dbReference type="FunFam" id="3.30.710.10:FF:000043">
    <property type="entry name" value="Zinc finger and BTB domain containing 7A"/>
    <property type="match status" value="1"/>
</dbReference>
<feature type="domain" description="C2H2-type" evidence="8">
    <location>
        <begin position="487"/>
        <end position="514"/>
    </location>
</feature>
<dbReference type="InterPro" id="IPR013087">
    <property type="entry name" value="Znf_C2H2_type"/>
</dbReference>
<feature type="compositionally biased region" description="Polar residues" evidence="6">
    <location>
        <begin position="208"/>
        <end position="219"/>
    </location>
</feature>
<dbReference type="SMART" id="SM00225">
    <property type="entry name" value="BTB"/>
    <property type="match status" value="1"/>
</dbReference>
<accession>A0AAV1GDR9</accession>
<dbReference type="SUPFAM" id="SSF54695">
    <property type="entry name" value="POZ domain"/>
    <property type="match status" value="1"/>
</dbReference>
<evidence type="ECO:0000313" key="10">
    <source>
        <dbReference type="Proteomes" id="UP001178508"/>
    </source>
</evidence>
<feature type="domain" description="C2H2-type" evidence="8">
    <location>
        <begin position="459"/>
        <end position="486"/>
    </location>
</feature>
<evidence type="ECO:0000259" key="8">
    <source>
        <dbReference type="PROSITE" id="PS50157"/>
    </source>
</evidence>
<reference evidence="9" key="1">
    <citation type="submission" date="2023-08" db="EMBL/GenBank/DDBJ databases">
        <authorList>
            <person name="Alioto T."/>
            <person name="Alioto T."/>
            <person name="Gomez Garrido J."/>
        </authorList>
    </citation>
    <scope>NUCLEOTIDE SEQUENCE</scope>
</reference>
<feature type="compositionally biased region" description="Acidic residues" evidence="6">
    <location>
        <begin position="149"/>
        <end position="177"/>
    </location>
</feature>
<keyword evidence="2" id="KW-0677">Repeat</keyword>
<feature type="compositionally biased region" description="Gly residues" evidence="6">
    <location>
        <begin position="137"/>
        <end position="148"/>
    </location>
</feature>